<protein>
    <submittedName>
        <fullName evidence="2">Uncharacterized protein</fullName>
    </submittedName>
</protein>
<feature type="region of interest" description="Disordered" evidence="1">
    <location>
        <begin position="1"/>
        <end position="27"/>
    </location>
</feature>
<gene>
    <name evidence="2" type="ORF">ACFPBZ_28215</name>
</gene>
<evidence type="ECO:0000313" key="2">
    <source>
        <dbReference type="EMBL" id="MFC5066123.1"/>
    </source>
</evidence>
<evidence type="ECO:0000313" key="3">
    <source>
        <dbReference type="Proteomes" id="UP001595947"/>
    </source>
</evidence>
<dbReference type="EMBL" id="JBHSIV010000058">
    <property type="protein sequence ID" value="MFC5066123.1"/>
    <property type="molecule type" value="Genomic_DNA"/>
</dbReference>
<dbReference type="RefSeq" id="WP_378039439.1">
    <property type="nucleotide sequence ID" value="NZ_JBHSIV010000058.1"/>
</dbReference>
<sequence length="130" mass="13726">MTRAPDPRPPFSRGPHSLRRRPACPRPAARDRLLDDLRATLAAACLGQDAALQVDHLGARPVRSSAELAARVDTLALELLARMDAEGWDPGAAPRAVTSVLAASVPAAEAVLLRGAGRVRVDSAPVDEVR</sequence>
<evidence type="ECO:0000256" key="1">
    <source>
        <dbReference type="SAM" id="MobiDB-lite"/>
    </source>
</evidence>
<comment type="caution">
    <text evidence="2">The sequence shown here is derived from an EMBL/GenBank/DDBJ whole genome shotgun (WGS) entry which is preliminary data.</text>
</comment>
<proteinExistence type="predicted"/>
<name>A0ABV9YXF7_9PSEU</name>
<reference evidence="3" key="1">
    <citation type="journal article" date="2019" name="Int. J. Syst. Evol. Microbiol.">
        <title>The Global Catalogue of Microorganisms (GCM) 10K type strain sequencing project: providing services to taxonomists for standard genome sequencing and annotation.</title>
        <authorList>
            <consortium name="The Broad Institute Genomics Platform"/>
            <consortium name="The Broad Institute Genome Sequencing Center for Infectious Disease"/>
            <person name="Wu L."/>
            <person name="Ma J."/>
        </authorList>
    </citation>
    <scope>NUCLEOTIDE SEQUENCE [LARGE SCALE GENOMIC DNA]</scope>
    <source>
        <strain evidence="3">CGMCC 4.7093</strain>
    </source>
</reference>
<organism evidence="2 3">
    <name type="scientific">Actinomycetospora atypica</name>
    <dbReference type="NCBI Taxonomy" id="1290095"/>
    <lineage>
        <taxon>Bacteria</taxon>
        <taxon>Bacillati</taxon>
        <taxon>Actinomycetota</taxon>
        <taxon>Actinomycetes</taxon>
        <taxon>Pseudonocardiales</taxon>
        <taxon>Pseudonocardiaceae</taxon>
        <taxon>Actinomycetospora</taxon>
    </lineage>
</organism>
<dbReference type="Proteomes" id="UP001595947">
    <property type="component" value="Unassembled WGS sequence"/>
</dbReference>
<keyword evidence="3" id="KW-1185">Reference proteome</keyword>
<accession>A0ABV9YXF7</accession>